<name>A0A8C0H6R8_CHEAB</name>
<dbReference type="GeneTree" id="ENSGT00940000154129"/>
<evidence type="ECO:0000313" key="3">
    <source>
        <dbReference type="Ensembl" id="ENSCABP00000019051.1"/>
    </source>
</evidence>
<dbReference type="SUPFAM" id="SSF54791">
    <property type="entry name" value="Eukaryotic type KH-domain (KH-domain type I)"/>
    <property type="match status" value="1"/>
</dbReference>
<protein>
    <recommendedName>
        <fullName evidence="2">K Homology domain-containing protein</fullName>
    </recommendedName>
</protein>
<dbReference type="PROSITE" id="PS50084">
    <property type="entry name" value="KH_TYPE_1"/>
    <property type="match status" value="1"/>
</dbReference>
<keyword evidence="4" id="KW-1185">Reference proteome</keyword>
<evidence type="ECO:0000313" key="4">
    <source>
        <dbReference type="Proteomes" id="UP000694404"/>
    </source>
</evidence>
<dbReference type="InterPro" id="IPR004088">
    <property type="entry name" value="KH_dom_type_1"/>
</dbReference>
<dbReference type="GO" id="GO:0003723">
    <property type="term" value="F:RNA binding"/>
    <property type="evidence" value="ECO:0007669"/>
    <property type="project" value="UniProtKB-UniRule"/>
</dbReference>
<proteinExistence type="predicted"/>
<keyword evidence="1" id="KW-0694">RNA-binding</keyword>
<dbReference type="InterPro" id="IPR004087">
    <property type="entry name" value="KH_dom"/>
</dbReference>
<dbReference type="Gene3D" id="3.30.1370.10">
    <property type="entry name" value="K Homology domain, type 1"/>
    <property type="match status" value="1"/>
</dbReference>
<evidence type="ECO:0000259" key="2">
    <source>
        <dbReference type="SMART" id="SM00322"/>
    </source>
</evidence>
<reference evidence="3" key="2">
    <citation type="submission" date="2025-09" db="UniProtKB">
        <authorList>
            <consortium name="Ensembl"/>
        </authorList>
    </citation>
    <scope>IDENTIFICATION</scope>
</reference>
<feature type="domain" description="K Homology" evidence="2">
    <location>
        <begin position="6"/>
        <end position="73"/>
    </location>
</feature>
<accession>A0A8C0H6R8</accession>
<dbReference type="InterPro" id="IPR036612">
    <property type="entry name" value="KH_dom_type_1_sf"/>
</dbReference>
<dbReference type="Pfam" id="PF00013">
    <property type="entry name" value="KH_1"/>
    <property type="match status" value="1"/>
</dbReference>
<dbReference type="Ensembl" id="ENSCABT00000020869.1">
    <property type="protein sequence ID" value="ENSCABP00000019051.1"/>
    <property type="gene ID" value="ENSCABG00000014072.1"/>
</dbReference>
<dbReference type="AlphaFoldDB" id="A0A8C0H6R8"/>
<sequence>TITGTLHCGSRISLALEVGSIVGKKGKSVKKMRKESGARINISEGNCPEWIITLAGPTNAIFKAYKFTAQYVAHWYYGARQ</sequence>
<evidence type="ECO:0000256" key="1">
    <source>
        <dbReference type="PROSITE-ProRule" id="PRU00117"/>
    </source>
</evidence>
<dbReference type="SMART" id="SM00322">
    <property type="entry name" value="KH"/>
    <property type="match status" value="1"/>
</dbReference>
<dbReference type="Proteomes" id="UP000694404">
    <property type="component" value="Unplaced"/>
</dbReference>
<reference evidence="3" key="1">
    <citation type="submission" date="2025-08" db="UniProtKB">
        <authorList>
            <consortium name="Ensembl"/>
        </authorList>
    </citation>
    <scope>IDENTIFICATION</scope>
</reference>
<organism evidence="3 4">
    <name type="scientific">Chelonoidis abingdonii</name>
    <name type="common">Abingdon island giant tortoise</name>
    <name type="synonym">Testudo abingdonii</name>
    <dbReference type="NCBI Taxonomy" id="106734"/>
    <lineage>
        <taxon>Eukaryota</taxon>
        <taxon>Metazoa</taxon>
        <taxon>Chordata</taxon>
        <taxon>Craniata</taxon>
        <taxon>Vertebrata</taxon>
        <taxon>Euteleostomi</taxon>
        <taxon>Archelosauria</taxon>
        <taxon>Testudinata</taxon>
        <taxon>Testudines</taxon>
        <taxon>Cryptodira</taxon>
        <taxon>Durocryptodira</taxon>
        <taxon>Testudinoidea</taxon>
        <taxon>Testudinidae</taxon>
        <taxon>Chelonoidis</taxon>
    </lineage>
</organism>